<feature type="compositionally biased region" description="Acidic residues" evidence="1">
    <location>
        <begin position="563"/>
        <end position="585"/>
    </location>
</feature>
<evidence type="ECO:0008006" key="4">
    <source>
        <dbReference type="Google" id="ProtNLM"/>
    </source>
</evidence>
<feature type="compositionally biased region" description="Polar residues" evidence="1">
    <location>
        <begin position="389"/>
        <end position="406"/>
    </location>
</feature>
<feature type="region of interest" description="Disordered" evidence="1">
    <location>
        <begin position="965"/>
        <end position="990"/>
    </location>
</feature>
<name>A0AAV5GC06_9BASI</name>
<feature type="compositionally biased region" description="Low complexity" evidence="1">
    <location>
        <begin position="407"/>
        <end position="421"/>
    </location>
</feature>
<proteinExistence type="predicted"/>
<protein>
    <recommendedName>
        <fullName evidence="4">Proteophosphoglycan ppg4</fullName>
    </recommendedName>
</protein>
<feature type="region of interest" description="Disordered" evidence="1">
    <location>
        <begin position="733"/>
        <end position="811"/>
    </location>
</feature>
<feature type="compositionally biased region" description="Basic and acidic residues" evidence="1">
    <location>
        <begin position="116"/>
        <end position="128"/>
    </location>
</feature>
<feature type="compositionally biased region" description="Polar residues" evidence="1">
    <location>
        <begin position="852"/>
        <end position="868"/>
    </location>
</feature>
<feature type="compositionally biased region" description="Polar residues" evidence="1">
    <location>
        <begin position="207"/>
        <end position="229"/>
    </location>
</feature>
<organism evidence="2 3">
    <name type="scientific">Rhodotorula paludigena</name>
    <dbReference type="NCBI Taxonomy" id="86838"/>
    <lineage>
        <taxon>Eukaryota</taxon>
        <taxon>Fungi</taxon>
        <taxon>Dikarya</taxon>
        <taxon>Basidiomycota</taxon>
        <taxon>Pucciniomycotina</taxon>
        <taxon>Microbotryomycetes</taxon>
        <taxon>Sporidiobolales</taxon>
        <taxon>Sporidiobolaceae</taxon>
        <taxon>Rhodotorula</taxon>
    </lineage>
</organism>
<feature type="compositionally biased region" description="Polar residues" evidence="1">
    <location>
        <begin position="244"/>
        <end position="253"/>
    </location>
</feature>
<feature type="compositionally biased region" description="Low complexity" evidence="1">
    <location>
        <begin position="316"/>
        <end position="326"/>
    </location>
</feature>
<feature type="compositionally biased region" description="Low complexity" evidence="1">
    <location>
        <begin position="340"/>
        <end position="360"/>
    </location>
</feature>
<feature type="region of interest" description="Disordered" evidence="1">
    <location>
        <begin position="1"/>
        <end position="167"/>
    </location>
</feature>
<feature type="compositionally biased region" description="Pro residues" evidence="1">
    <location>
        <begin position="13"/>
        <end position="22"/>
    </location>
</feature>
<keyword evidence="3" id="KW-1185">Reference proteome</keyword>
<feature type="compositionally biased region" description="Polar residues" evidence="1">
    <location>
        <begin position="591"/>
        <end position="606"/>
    </location>
</feature>
<feature type="compositionally biased region" description="Polar residues" evidence="1">
    <location>
        <begin position="520"/>
        <end position="533"/>
    </location>
</feature>
<feature type="region of interest" description="Disordered" evidence="1">
    <location>
        <begin position="275"/>
        <end position="686"/>
    </location>
</feature>
<feature type="compositionally biased region" description="Low complexity" evidence="1">
    <location>
        <begin position="23"/>
        <end position="33"/>
    </location>
</feature>
<feature type="region of interest" description="Disordered" evidence="1">
    <location>
        <begin position="179"/>
        <end position="260"/>
    </location>
</feature>
<comment type="caution">
    <text evidence="2">The sequence shown here is derived from an EMBL/GenBank/DDBJ whole genome shotgun (WGS) entry which is preliminary data.</text>
</comment>
<dbReference type="EMBL" id="BQKY01000001">
    <property type="protein sequence ID" value="GJN87295.1"/>
    <property type="molecule type" value="Genomic_DNA"/>
</dbReference>
<evidence type="ECO:0000313" key="2">
    <source>
        <dbReference type="EMBL" id="GJN87295.1"/>
    </source>
</evidence>
<feature type="compositionally biased region" description="Polar residues" evidence="1">
    <location>
        <begin position="474"/>
        <end position="494"/>
    </location>
</feature>
<feature type="compositionally biased region" description="Basic residues" evidence="1">
    <location>
        <begin position="129"/>
        <end position="139"/>
    </location>
</feature>
<feature type="compositionally biased region" description="Low complexity" evidence="1">
    <location>
        <begin position="919"/>
        <end position="939"/>
    </location>
</feature>
<accession>A0AAV5GC06</accession>
<evidence type="ECO:0000256" key="1">
    <source>
        <dbReference type="SAM" id="MobiDB-lite"/>
    </source>
</evidence>
<dbReference type="Proteomes" id="UP001342314">
    <property type="component" value="Unassembled WGS sequence"/>
</dbReference>
<feature type="compositionally biased region" description="Basic and acidic residues" evidence="1">
    <location>
        <begin position="628"/>
        <end position="638"/>
    </location>
</feature>
<sequence length="1212" mass="124015">MGLFSRRKQREPASPPGPPPGSPRTASAPPATTLNASRTPAEELGRSYGSSTSAQTAYGGLDSPDLAPPSDRYRVFGGTGGRAGSSTLSLPAFGLSGRDGSSPRQRQASAMSMAPVEEHPPAAQDKGRWSRWKLGRGSRQRQGSFSSTLDGKGLGIDGGAGADDGSGFVVRSFRTVSRVHEDPVPLGALHSAPASRIHSRPSYDAYDSTSTHQQQESLRNSLDCGSQNGPYAPRQHPRRPSLATLGNSSSSASAWERAPSPTISAEAFRLASARNKSSVSLASLADANDATSPTDQPSRSRFEPQRPASRTSRRGSSFSDLGASSSPLVPPRPSFAIGQHSNSSNSSVHSRTSSSASLASPGLQTNGLPAPSPSGSSPASARSRPGYGLTNSESLFSVTSYTTAPESRTAASTPQPSAAASERPAPHRLSSGDSDLRLIASYGDMLTQSPPVASPVDAPFEPPFAARERELSTPRKSSTGTTGRASVLSATPSFAIQPPTPQTTPGFSDTGATVPRPKRTSSLAQDSVKSALQSMGVGPGAPTQLAKGKGKAPMKRGGWASDTSDDDDAAGSEDEATESDSDDEVPLAQIRSRSQTDLTLTTSQRGSFDAGARPIALPSSSSRPNLDAQRRPSNEVEVLRNPNSPTTQTFAAQQQQQQGSRGRQGQAQLGVSPLGRRGSNRRSVSTLSFSTSMTISQAATAAVAVSGASGSPATPVTAPSSPTRSILRPAYASRSVSNPTTPTLPSFAPSASLPASGAATPALSPVPSPLFATPEARDRSSASSGSGTASTSSAPHTPNENSPSVSDLGLVLPPAIPPTSLSKPSVKFDLGAGLPSQTDVSRANKGRRLSAIASSSTTNLHSHRSSPSLPMLGPVVSHQPHQPQRASMLAGPPASHARAGSTLAPAAPPPTSKLHMRASSATSAPGGDGPPSSSSSTAVDDNVYDRMKARHKAEALAALKIGRDLNHPSGLVPDTGAGQGDSDEDEPLANLPTRGSVFGGYEGSMMSGMGGGMHPHMAMGMGGAYSPLAMAPPGVDPYLYASLPPDQKMSLHQRAGQMMAMMQQAALQARAESVAGSVIGAQDDASIRSGAKGHLHGSASLGSLNSFMGAGGYGHAQQPSMASMHLPPFAPTYAMSQPFFHPAQYAPAPQHAFYGMPAYAGSALGFPTAPMSTLGGGAPGSMMGVPASGGAPGMRANGHRASSHMSAAPRRP</sequence>
<evidence type="ECO:0000313" key="3">
    <source>
        <dbReference type="Proteomes" id="UP001342314"/>
    </source>
</evidence>
<feature type="region of interest" description="Disordered" evidence="1">
    <location>
        <begin position="1186"/>
        <end position="1212"/>
    </location>
</feature>
<feature type="compositionally biased region" description="Gly residues" evidence="1">
    <location>
        <begin position="152"/>
        <end position="164"/>
    </location>
</feature>
<feature type="compositionally biased region" description="Low complexity" evidence="1">
    <location>
        <begin position="140"/>
        <end position="151"/>
    </location>
</feature>
<feature type="compositionally biased region" description="Polar residues" evidence="1">
    <location>
        <begin position="795"/>
        <end position="805"/>
    </location>
</feature>
<dbReference type="AlphaFoldDB" id="A0AAV5GC06"/>
<feature type="compositionally biased region" description="Low complexity" evidence="1">
    <location>
        <begin position="781"/>
        <end position="794"/>
    </location>
</feature>
<reference evidence="2 3" key="1">
    <citation type="submission" date="2021-12" db="EMBL/GenBank/DDBJ databases">
        <title>High titer production of polyol ester of fatty acids by Rhodotorula paludigena BS15 towards product separation-free biomass refinery.</title>
        <authorList>
            <person name="Mano J."/>
            <person name="Ono H."/>
            <person name="Tanaka T."/>
            <person name="Naito K."/>
            <person name="Sushida H."/>
            <person name="Ike M."/>
            <person name="Tokuyasu K."/>
            <person name="Kitaoka M."/>
        </authorList>
    </citation>
    <scope>NUCLEOTIDE SEQUENCE [LARGE SCALE GENOMIC DNA]</scope>
    <source>
        <strain evidence="2 3">BS15</strain>
    </source>
</reference>
<feature type="region of interest" description="Disordered" evidence="1">
    <location>
        <begin position="850"/>
        <end position="939"/>
    </location>
</feature>
<feature type="compositionally biased region" description="Low complexity" evidence="1">
    <location>
        <begin position="646"/>
        <end position="668"/>
    </location>
</feature>
<gene>
    <name evidence="2" type="ORF">Rhopal_000243-T1</name>
</gene>
<feature type="compositionally biased region" description="Low complexity" evidence="1">
    <location>
        <begin position="373"/>
        <end position="386"/>
    </location>
</feature>
<feature type="compositionally biased region" description="Low complexity" evidence="1">
    <location>
        <begin position="739"/>
        <end position="765"/>
    </location>
</feature>